<keyword evidence="6" id="KW-0547">Nucleotide-binding</keyword>
<dbReference type="Pfam" id="PF02782">
    <property type="entry name" value="FGGY_C"/>
    <property type="match status" value="1"/>
</dbReference>
<dbReference type="AlphaFoldDB" id="A0A1X7R883"/>
<keyword evidence="3 6" id="KW-0808">Transferase</keyword>
<keyword evidence="10" id="KW-1185">Reference proteome</keyword>
<accession>A0A1X7R883</accession>
<reference evidence="9 10" key="1">
    <citation type="submission" date="2017-04" db="EMBL/GenBank/DDBJ databases">
        <authorList>
            <person name="Afonso C.L."/>
            <person name="Miller P.J."/>
            <person name="Scott M.A."/>
            <person name="Spackman E."/>
            <person name="Goraichik I."/>
            <person name="Dimitrov K.M."/>
            <person name="Suarez D.L."/>
            <person name="Swayne D.E."/>
        </authorList>
    </citation>
    <scope>NUCLEOTIDE SEQUENCE [LARGE SCALE GENOMIC DNA]</scope>
</reference>
<dbReference type="GO" id="GO:0004856">
    <property type="term" value="F:D-xylulokinase activity"/>
    <property type="evidence" value="ECO:0007669"/>
    <property type="project" value="UniProtKB-UniRule"/>
</dbReference>
<evidence type="ECO:0000313" key="10">
    <source>
        <dbReference type="Proteomes" id="UP000196158"/>
    </source>
</evidence>
<proteinExistence type="inferred from homology"/>
<comment type="function">
    <text evidence="6">Highly specific D-xylulose kinase which participates in the catabolism of xylose. Xylose is a major component of hemicelluloses such as xylan. Most fungi utilize D-xylose via three enzymatic reactions, xylose reductase (XR), xylitol dehydrogenase (XDH), and xylulokinase, to form xylulose 5-phosphate, which enters pentose phosphate pathway.</text>
</comment>
<keyword evidence="6" id="KW-0067">ATP-binding</keyword>
<evidence type="ECO:0000256" key="1">
    <source>
        <dbReference type="ARBA" id="ARBA00009156"/>
    </source>
</evidence>
<dbReference type="SUPFAM" id="SSF53067">
    <property type="entry name" value="Actin-like ATPase domain"/>
    <property type="match status" value="2"/>
</dbReference>
<dbReference type="OrthoDB" id="1728974at2759"/>
<dbReference type="Gene3D" id="3.30.420.40">
    <property type="match status" value="2"/>
</dbReference>
<keyword evidence="2 6" id="KW-0859">Xylose metabolism</keyword>
<evidence type="ECO:0000256" key="6">
    <source>
        <dbReference type="RuleBase" id="RU367058"/>
    </source>
</evidence>
<evidence type="ECO:0000313" key="9">
    <source>
        <dbReference type="EMBL" id="SMN21446.1"/>
    </source>
</evidence>
<organism evidence="9 10">
    <name type="scientific">Maudiozyma saulgeensis</name>
    <dbReference type="NCBI Taxonomy" id="1789683"/>
    <lineage>
        <taxon>Eukaryota</taxon>
        <taxon>Fungi</taxon>
        <taxon>Dikarya</taxon>
        <taxon>Ascomycota</taxon>
        <taxon>Saccharomycotina</taxon>
        <taxon>Saccharomycetes</taxon>
        <taxon>Saccharomycetales</taxon>
        <taxon>Saccharomycetaceae</taxon>
        <taxon>Maudiozyma</taxon>
    </lineage>
</organism>
<dbReference type="GO" id="GO:0042732">
    <property type="term" value="P:D-xylose metabolic process"/>
    <property type="evidence" value="ECO:0007669"/>
    <property type="project" value="UniProtKB-UniRule"/>
</dbReference>
<sequence>MGGTYYLGFDLSTQQLKCLAVDEHQCIVGEQTVEFDKDLPHYNTEKGVYHKGDIVDSPVAQWVEAFDLVLQRFVNAGFDLSKVVAVSGSCQQHGSVYWTEEACDLLESLQADHGYLKDQLVPNAFARPTAPNWQDHSTGKQCQEMEHTIGGPQEMARITGSRAHFRFTGPQILKIIQEEPDVYERSHVITLVSNFATSLLCGKFVPLEEADACGMNLYDIQERKFSEPLVQLLECNRPYKIGNSLLSKLLGEPMRAGSPLRAGTVSQYFVDKYGFNGNCSIFPFTGDNLATICSLPLRNNDVLVSLGTSTTVLLVTDQYHPSPNYHLFIHPTIPNHYMGMICYCNGSLAREQIRDKLNIVCHDKKPGNWITFNEAVSDDNISNDNELAIYFPLGEIVPSVPAVCQRVLFDKDTGEILQKVDQFNDLRHDAKNIVESQALSCRVRVSPLLTPRPGAFYTSIQINTMVKFDYDELPLTTYFDCRPEHVYFVGGASKNLAIVKRFSQVLGATSGNFRSENPNSCAVGGCYKAMWSYLQQSESQPTNFGLFLKERLQPTDLQLVLKGDDNAWDKYNHKIVPLSRLEQALQR</sequence>
<dbReference type="STRING" id="1789683.A0A1X7R883"/>
<gene>
    <name evidence="9" type="ORF">KASA_0K01012G</name>
</gene>
<evidence type="ECO:0000256" key="3">
    <source>
        <dbReference type="ARBA" id="ARBA00022679"/>
    </source>
</evidence>
<dbReference type="InterPro" id="IPR042024">
    <property type="entry name" value="D-XK_euk"/>
</dbReference>
<dbReference type="InterPro" id="IPR043129">
    <property type="entry name" value="ATPase_NBD"/>
</dbReference>
<name>A0A1X7R883_9SACH</name>
<evidence type="ECO:0000256" key="5">
    <source>
        <dbReference type="ARBA" id="ARBA00048885"/>
    </source>
</evidence>
<evidence type="ECO:0000259" key="7">
    <source>
        <dbReference type="Pfam" id="PF00370"/>
    </source>
</evidence>
<dbReference type="GO" id="GO:0005829">
    <property type="term" value="C:cytosol"/>
    <property type="evidence" value="ECO:0007669"/>
    <property type="project" value="TreeGrafter"/>
</dbReference>
<dbReference type="EMBL" id="FXLY01000008">
    <property type="protein sequence ID" value="SMN21446.1"/>
    <property type="molecule type" value="Genomic_DNA"/>
</dbReference>
<dbReference type="GO" id="GO:0005524">
    <property type="term" value="F:ATP binding"/>
    <property type="evidence" value="ECO:0007669"/>
    <property type="project" value="UniProtKB-UniRule"/>
</dbReference>
<evidence type="ECO:0000259" key="8">
    <source>
        <dbReference type="Pfam" id="PF02782"/>
    </source>
</evidence>
<dbReference type="Pfam" id="PF00370">
    <property type="entry name" value="FGGY_N"/>
    <property type="match status" value="1"/>
</dbReference>
<keyword evidence="4 6" id="KW-0418">Kinase</keyword>
<comment type="similarity">
    <text evidence="1 6">Belongs to the FGGY kinase family.</text>
</comment>
<dbReference type="GO" id="GO:0005997">
    <property type="term" value="P:xylulose metabolic process"/>
    <property type="evidence" value="ECO:0007669"/>
    <property type="project" value="TreeGrafter"/>
</dbReference>
<dbReference type="PANTHER" id="PTHR10196">
    <property type="entry name" value="SUGAR KINASE"/>
    <property type="match status" value="1"/>
</dbReference>
<evidence type="ECO:0000256" key="2">
    <source>
        <dbReference type="ARBA" id="ARBA00022629"/>
    </source>
</evidence>
<dbReference type="EC" id="2.7.1.17" evidence="6"/>
<dbReference type="FunFam" id="3.30.420.40:FF:000170">
    <property type="entry name" value="D-xylulose kinase"/>
    <property type="match status" value="1"/>
</dbReference>
<feature type="domain" description="Carbohydrate kinase FGGY N-terminal" evidence="7">
    <location>
        <begin position="132"/>
        <end position="288"/>
    </location>
</feature>
<evidence type="ECO:0000256" key="4">
    <source>
        <dbReference type="ARBA" id="ARBA00022777"/>
    </source>
</evidence>
<protein>
    <recommendedName>
        <fullName evidence="6">Xylulose kinase</fullName>
        <ecNumber evidence="6">2.7.1.17</ecNumber>
    </recommendedName>
</protein>
<feature type="domain" description="Carbohydrate kinase FGGY C-terminal" evidence="8">
    <location>
        <begin position="303"/>
        <end position="532"/>
    </location>
</feature>
<dbReference type="InterPro" id="IPR018485">
    <property type="entry name" value="FGGY_C"/>
</dbReference>
<keyword evidence="6" id="KW-0119">Carbohydrate metabolism</keyword>
<comment type="catalytic activity">
    <reaction evidence="5 6">
        <text>D-xylulose + ATP = D-xylulose 5-phosphate + ADP + H(+)</text>
        <dbReference type="Rhea" id="RHEA:10964"/>
        <dbReference type="ChEBI" id="CHEBI:15378"/>
        <dbReference type="ChEBI" id="CHEBI:17140"/>
        <dbReference type="ChEBI" id="CHEBI:30616"/>
        <dbReference type="ChEBI" id="CHEBI:57737"/>
        <dbReference type="ChEBI" id="CHEBI:456216"/>
        <dbReference type="EC" id="2.7.1.17"/>
    </reaction>
</comment>
<dbReference type="InterPro" id="IPR018484">
    <property type="entry name" value="FGGY_N"/>
</dbReference>
<dbReference type="PANTHER" id="PTHR10196:SF57">
    <property type="entry name" value="XYLULOSE KINASE"/>
    <property type="match status" value="1"/>
</dbReference>
<dbReference type="CDD" id="cd07776">
    <property type="entry name" value="ASKHA_NBD_FGGY_SpXK-like"/>
    <property type="match status" value="1"/>
</dbReference>
<dbReference type="Proteomes" id="UP000196158">
    <property type="component" value="Unassembled WGS sequence"/>
</dbReference>